<dbReference type="SUPFAM" id="SSF46785">
    <property type="entry name" value="Winged helix' DNA-binding domain"/>
    <property type="match status" value="1"/>
</dbReference>
<reference evidence="3 4" key="1">
    <citation type="submission" date="2024-10" db="EMBL/GenBank/DDBJ databases">
        <title>The Natural Products Discovery Center: Release of the First 8490 Sequenced Strains for Exploring Actinobacteria Biosynthetic Diversity.</title>
        <authorList>
            <person name="Kalkreuter E."/>
            <person name="Kautsar S.A."/>
            <person name="Yang D."/>
            <person name="Bader C.D."/>
            <person name="Teijaro C.N."/>
            <person name="Fluegel L."/>
            <person name="Davis C.M."/>
            <person name="Simpson J.R."/>
            <person name="Lauterbach L."/>
            <person name="Steele A.D."/>
            <person name="Gui C."/>
            <person name="Meng S."/>
            <person name="Li G."/>
            <person name="Viehrig K."/>
            <person name="Ye F."/>
            <person name="Su P."/>
            <person name="Kiefer A.F."/>
            <person name="Nichols A."/>
            <person name="Cepeda A.J."/>
            <person name="Yan W."/>
            <person name="Fan B."/>
            <person name="Jiang Y."/>
            <person name="Adhikari A."/>
            <person name="Zheng C.-J."/>
            <person name="Schuster L."/>
            <person name="Cowan T.M."/>
            <person name="Smanski M.J."/>
            <person name="Chevrette M.G."/>
            <person name="De Carvalho L.P.S."/>
            <person name="Shen B."/>
        </authorList>
    </citation>
    <scope>NUCLEOTIDE SEQUENCE [LARGE SCALE GENOMIC DNA]</scope>
    <source>
        <strain evidence="3 4">NPDC004045</strain>
    </source>
</reference>
<dbReference type="InterPro" id="IPR036388">
    <property type="entry name" value="WH-like_DNA-bd_sf"/>
</dbReference>
<sequence>MSTDPHSQDTLRKAAALVVEYQYAGMSMLARKLRIQLTDAERLLDRLAEHGIVGPSQGSRARDVLINIGQLDAALAAPPKPAPTAPRTSAPKVAAPVADTPPLFETAEDSASAEPAAAADPVAEEARFLRGLLTNAQNDAKQPGTFIGRVEGAPAQSRPAEGMSWVVAQARQKLHAHMVEHRDRLDGQAEFADVYAEIDAPARPTGHLQLIAHLRAVAAVNRGVATAARWEAEARIAAGEGPEQVADLEALREEARQEAEARLGEIPWHNPDALALALADALAWRKHSEVAARQAEAIVADFASEWGVLIDIDQGAVGIDGSGDAGLRQAADEAGVVVDRGSAAIDVVSAAPITPAVKEAVLAALGTWRGPELTDDTVERYLREIPSRDYRLVRDLAAIEMPAPERAYLDLTLGYLRGDTSGVDLLETPVEIDPGEEARGRMRRLLGLYIERKVSGAQIGEEIRVLSPADRQIVHRIGQDLRQGKEVDIQVWADYVDRDQLREDLLAHAAHVAEQRETAEYITSGTVSRVGEIGVSDDIIERLAQGAARRDRLGRAVSSGLGLTATERHHLTAVLADIETGRIRGEKGLPELLFLDERTKAEVDHLRAGARALELRQGLRNRMSGLVSESGKVEPASPASAAIREAVHELSDTIYTVASGDIHGVQQNRERFTQQRTTLGKALYKAGVDAETLGRARDVVDVQAKEAGQAGRRAIHRAQQWPARIDRIVGDRDGQAAARTVASTSNTARACHTRADRTAQAAPAQDPVTPPARYSSQAQGQGIGR</sequence>
<feature type="compositionally biased region" description="Polar residues" evidence="1">
    <location>
        <begin position="774"/>
        <end position="785"/>
    </location>
</feature>
<evidence type="ECO:0000259" key="2">
    <source>
        <dbReference type="SMART" id="SM00843"/>
    </source>
</evidence>
<dbReference type="EMBL" id="JBIAMX010000028">
    <property type="protein sequence ID" value="MFF0546868.1"/>
    <property type="molecule type" value="Genomic_DNA"/>
</dbReference>
<dbReference type="InterPro" id="IPR036390">
    <property type="entry name" value="WH_DNA-bd_sf"/>
</dbReference>
<name>A0ABW6PXJ4_9NOCA</name>
<dbReference type="InterPro" id="IPR018541">
    <property type="entry name" value="Ftsk_gamma"/>
</dbReference>
<accession>A0ABW6PXJ4</accession>
<organism evidence="3 4">
    <name type="scientific">Nocardia thailandica</name>
    <dbReference type="NCBI Taxonomy" id="257275"/>
    <lineage>
        <taxon>Bacteria</taxon>
        <taxon>Bacillati</taxon>
        <taxon>Actinomycetota</taxon>
        <taxon>Actinomycetes</taxon>
        <taxon>Mycobacteriales</taxon>
        <taxon>Nocardiaceae</taxon>
        <taxon>Nocardia</taxon>
    </lineage>
</organism>
<keyword evidence="4" id="KW-1185">Reference proteome</keyword>
<dbReference type="Gene3D" id="1.10.10.10">
    <property type="entry name" value="Winged helix-like DNA-binding domain superfamily/Winged helix DNA-binding domain"/>
    <property type="match status" value="1"/>
</dbReference>
<proteinExistence type="predicted"/>
<dbReference type="Pfam" id="PF09397">
    <property type="entry name" value="FtsK_gamma"/>
    <property type="match status" value="1"/>
</dbReference>
<dbReference type="SMART" id="SM00843">
    <property type="entry name" value="Ftsk_gamma"/>
    <property type="match status" value="1"/>
</dbReference>
<evidence type="ECO:0000256" key="1">
    <source>
        <dbReference type="SAM" id="MobiDB-lite"/>
    </source>
</evidence>
<gene>
    <name evidence="3" type="ORF">ACFYTF_28930</name>
</gene>
<protein>
    <submittedName>
        <fullName evidence="3">DNA translocase FtsK</fullName>
    </submittedName>
</protein>
<dbReference type="RefSeq" id="WP_387703053.1">
    <property type="nucleotide sequence ID" value="NZ_JBIAMX010000028.1"/>
</dbReference>
<comment type="caution">
    <text evidence="3">The sequence shown here is derived from an EMBL/GenBank/DDBJ whole genome shotgun (WGS) entry which is preliminary data.</text>
</comment>
<feature type="domain" description="FtsK gamma" evidence="2">
    <location>
        <begin position="4"/>
        <end position="69"/>
    </location>
</feature>
<feature type="region of interest" description="Disordered" evidence="1">
    <location>
        <begin position="736"/>
        <end position="785"/>
    </location>
</feature>
<dbReference type="Proteomes" id="UP001601444">
    <property type="component" value="Unassembled WGS sequence"/>
</dbReference>
<evidence type="ECO:0000313" key="3">
    <source>
        <dbReference type="EMBL" id="MFF0546868.1"/>
    </source>
</evidence>
<evidence type="ECO:0000313" key="4">
    <source>
        <dbReference type="Proteomes" id="UP001601444"/>
    </source>
</evidence>